<keyword evidence="2" id="KW-1185">Reference proteome</keyword>
<dbReference type="EMBL" id="QFGA01000002">
    <property type="protein sequence ID" value="TEB05568.1"/>
    <property type="molecule type" value="Genomic_DNA"/>
</dbReference>
<protein>
    <submittedName>
        <fullName evidence="1">Uncharacterized protein</fullName>
    </submittedName>
</protein>
<gene>
    <name evidence="1" type="ORF">Psch_02609</name>
</gene>
<comment type="caution">
    <text evidence="1">The sequence shown here is derived from an EMBL/GenBank/DDBJ whole genome shotgun (WGS) entry which is preliminary data.</text>
</comment>
<evidence type="ECO:0000313" key="2">
    <source>
        <dbReference type="Proteomes" id="UP000298324"/>
    </source>
</evidence>
<sequence>MIYRSNPRYALFSFDELNQDERAKLGSVVADPSFYGVLVPKAPGTLTIKLVGHETAELFRDLAIGRPLPSECNSGAAELQLWDLVAAEILEVKANGTFRTGLAAMPMRKRSKPSLPQGNLMRMSLDAIAYAEALQLSSPVMISNRLYAYNRIPVGPRWRRRWTRQDIKARIESIIQSALVPPHTWNASILGPTWSTYTRSTLTSKSADDFGVYKLYISPKPEYFVDCLESGLNDILNLEDALGWKVCNDLSGLLRPDKFIVYFESTAPLFSLGDRLQERLDGVPSHGVPFTAELGGNGLLSWGLDPPRLSGGPGASLSESWRTWLADRIAGALWQSRQQGLRGERACEAALLRLQTTGVDIDRWMPTEPLFGKTGPGD</sequence>
<proteinExistence type="predicted"/>
<accession>A0A4Y7R9C8</accession>
<name>A0A4Y7R9C8_9FIRM</name>
<dbReference type="AlphaFoldDB" id="A0A4Y7R9C8"/>
<reference evidence="1 2" key="1">
    <citation type="journal article" date="2018" name="Environ. Microbiol.">
        <title>Novel energy conservation strategies and behaviour of Pelotomaculum schinkii driving syntrophic propionate catabolism.</title>
        <authorList>
            <person name="Hidalgo-Ahumada C.A.P."/>
            <person name="Nobu M.K."/>
            <person name="Narihiro T."/>
            <person name="Tamaki H."/>
            <person name="Liu W.T."/>
            <person name="Kamagata Y."/>
            <person name="Stams A.J.M."/>
            <person name="Imachi H."/>
            <person name="Sousa D.Z."/>
        </authorList>
    </citation>
    <scope>NUCLEOTIDE SEQUENCE [LARGE SCALE GENOMIC DNA]</scope>
    <source>
        <strain evidence="1 2">HH</strain>
    </source>
</reference>
<organism evidence="1 2">
    <name type="scientific">Pelotomaculum schinkii</name>
    <dbReference type="NCBI Taxonomy" id="78350"/>
    <lineage>
        <taxon>Bacteria</taxon>
        <taxon>Bacillati</taxon>
        <taxon>Bacillota</taxon>
        <taxon>Clostridia</taxon>
        <taxon>Eubacteriales</taxon>
        <taxon>Desulfotomaculaceae</taxon>
        <taxon>Pelotomaculum</taxon>
    </lineage>
</organism>
<evidence type="ECO:0000313" key="1">
    <source>
        <dbReference type="EMBL" id="TEB05568.1"/>
    </source>
</evidence>
<dbReference type="Proteomes" id="UP000298324">
    <property type="component" value="Unassembled WGS sequence"/>
</dbReference>